<feature type="domain" description="SnoaL-like" evidence="1">
    <location>
        <begin position="23"/>
        <end position="122"/>
    </location>
</feature>
<dbReference type="AlphaFoldDB" id="A0A2M9FWT0"/>
<dbReference type="OrthoDB" id="9800684at2"/>
<dbReference type="InterPro" id="IPR037401">
    <property type="entry name" value="SnoaL-like"/>
</dbReference>
<dbReference type="Gene3D" id="3.10.450.50">
    <property type="match status" value="1"/>
</dbReference>
<name>A0A2M9FWT0_9PROT</name>
<evidence type="ECO:0000259" key="1">
    <source>
        <dbReference type="Pfam" id="PF12680"/>
    </source>
</evidence>
<comment type="caution">
    <text evidence="2">The sequence shown here is derived from an EMBL/GenBank/DDBJ whole genome shotgun (WGS) entry which is preliminary data.</text>
</comment>
<dbReference type="Pfam" id="PF12680">
    <property type="entry name" value="SnoaL_2"/>
    <property type="match status" value="1"/>
</dbReference>
<evidence type="ECO:0000313" key="3">
    <source>
        <dbReference type="Proteomes" id="UP000229498"/>
    </source>
</evidence>
<gene>
    <name evidence="2" type="ORF">CVT23_19475</name>
</gene>
<dbReference type="InterPro" id="IPR032710">
    <property type="entry name" value="NTF2-like_dom_sf"/>
</dbReference>
<protein>
    <submittedName>
        <fullName evidence="2">Nuclear transport factor 2 family protein</fullName>
    </submittedName>
</protein>
<reference evidence="2 3" key="1">
    <citation type="submission" date="2017-11" db="EMBL/GenBank/DDBJ databases">
        <title>Draft genome sequence of Rhizobiales bacterium SY3-13.</title>
        <authorList>
            <person name="Sun C."/>
        </authorList>
    </citation>
    <scope>NUCLEOTIDE SEQUENCE [LARGE SCALE GENOMIC DNA]</scope>
    <source>
        <strain evidence="2 3">SY3-13</strain>
    </source>
</reference>
<accession>A0A2M9FWT0</accession>
<evidence type="ECO:0000313" key="2">
    <source>
        <dbReference type="EMBL" id="PJK27920.1"/>
    </source>
</evidence>
<sequence>MQGEAIMANSAEYERLKQLTLDFTACFNNDDLEGVMSYFAPDAVYDQFDGAPAKGMDEIRAAFEPQFSGTFGKMRFAEEDIFVDPETRKTMVSWLCSMDTSRGRAGWRGLDILHFDAEGRITAKLTYAKADKLKLAAVGGQAEAAS</sequence>
<organism evidence="2 3">
    <name type="scientific">Minwuia thermotolerans</name>
    <dbReference type="NCBI Taxonomy" id="2056226"/>
    <lineage>
        <taxon>Bacteria</taxon>
        <taxon>Pseudomonadati</taxon>
        <taxon>Pseudomonadota</taxon>
        <taxon>Alphaproteobacteria</taxon>
        <taxon>Minwuiales</taxon>
        <taxon>Minwuiaceae</taxon>
        <taxon>Minwuia</taxon>
    </lineage>
</organism>
<dbReference type="Proteomes" id="UP000229498">
    <property type="component" value="Unassembled WGS sequence"/>
</dbReference>
<dbReference type="SUPFAM" id="SSF54427">
    <property type="entry name" value="NTF2-like"/>
    <property type="match status" value="1"/>
</dbReference>
<keyword evidence="3" id="KW-1185">Reference proteome</keyword>
<dbReference type="EMBL" id="PHIG01000052">
    <property type="protein sequence ID" value="PJK27920.1"/>
    <property type="molecule type" value="Genomic_DNA"/>
</dbReference>
<proteinExistence type="predicted"/>